<feature type="transmembrane region" description="Helical" evidence="1">
    <location>
        <begin position="144"/>
        <end position="159"/>
    </location>
</feature>
<evidence type="ECO:0000259" key="2">
    <source>
        <dbReference type="SMART" id="SM00014"/>
    </source>
</evidence>
<dbReference type="PANTHER" id="PTHR14969">
    <property type="entry name" value="SPHINGOSINE-1-PHOSPHATE PHOSPHOHYDROLASE"/>
    <property type="match status" value="1"/>
</dbReference>
<dbReference type="KEGG" id="eio:H9L01_03085"/>
<dbReference type="Proteomes" id="UP000515928">
    <property type="component" value="Chromosome"/>
</dbReference>
<keyword evidence="1" id="KW-0812">Transmembrane</keyword>
<feature type="transmembrane region" description="Helical" evidence="1">
    <location>
        <begin position="50"/>
        <end position="73"/>
    </location>
</feature>
<dbReference type="PANTHER" id="PTHR14969:SF13">
    <property type="entry name" value="AT30094P"/>
    <property type="match status" value="1"/>
</dbReference>
<dbReference type="SUPFAM" id="SSF48317">
    <property type="entry name" value="Acid phosphatase/Vanadium-dependent haloperoxidase"/>
    <property type="match status" value="1"/>
</dbReference>
<dbReference type="Pfam" id="PF01569">
    <property type="entry name" value="PAP2"/>
    <property type="match status" value="1"/>
</dbReference>
<organism evidence="3 4">
    <name type="scientific">Erysipelothrix inopinata</name>
    <dbReference type="NCBI Taxonomy" id="225084"/>
    <lineage>
        <taxon>Bacteria</taxon>
        <taxon>Bacillati</taxon>
        <taxon>Bacillota</taxon>
        <taxon>Erysipelotrichia</taxon>
        <taxon>Erysipelotrichales</taxon>
        <taxon>Erysipelotrichaceae</taxon>
        <taxon>Erysipelothrix</taxon>
    </lineage>
</organism>
<name>A0A7G9S0J2_9FIRM</name>
<dbReference type="AlphaFoldDB" id="A0A7G9S0J2"/>
<dbReference type="CDD" id="cd03392">
    <property type="entry name" value="PAP2_like_2"/>
    <property type="match status" value="1"/>
</dbReference>
<gene>
    <name evidence="3" type="ORF">H9L01_03085</name>
</gene>
<feature type="transmembrane region" description="Helical" evidence="1">
    <location>
        <begin position="93"/>
        <end position="113"/>
    </location>
</feature>
<reference evidence="3 4" key="1">
    <citation type="submission" date="2020-08" db="EMBL/GenBank/DDBJ databases">
        <title>Genome sequence of Erysipelothrix inopinata DSM 15511T.</title>
        <authorList>
            <person name="Hyun D.-W."/>
            <person name="Bae J.-W."/>
        </authorList>
    </citation>
    <scope>NUCLEOTIDE SEQUENCE [LARGE SCALE GENOMIC DNA]</scope>
    <source>
        <strain evidence="3 4">DSM 15511</strain>
    </source>
</reference>
<evidence type="ECO:0000313" key="4">
    <source>
        <dbReference type="Proteomes" id="UP000515928"/>
    </source>
</evidence>
<keyword evidence="1" id="KW-0472">Membrane</keyword>
<proteinExistence type="predicted"/>
<feature type="domain" description="Phosphatidic acid phosphatase type 2/haloperoxidase" evidence="2">
    <location>
        <begin position="50"/>
        <end position="159"/>
    </location>
</feature>
<dbReference type="Gene3D" id="1.20.144.10">
    <property type="entry name" value="Phosphatidic acid phosphatase type 2/haloperoxidase"/>
    <property type="match status" value="2"/>
</dbReference>
<dbReference type="EMBL" id="CP060715">
    <property type="protein sequence ID" value="QNN61367.1"/>
    <property type="molecule type" value="Genomic_DNA"/>
</dbReference>
<dbReference type="InterPro" id="IPR036938">
    <property type="entry name" value="PAP2/HPO_sf"/>
</dbReference>
<sequence>MDIQILDLIQNYANPFFNQFFSVFTRLNDHGELWIVLLMIVGFKNKNKKLVYLGMIAIVLELVLVSGVIKPLIHRPRPYMEFPFELLIKEPSGWSFPSGHAASSFAVAGVLFFKKVPMRWFYIVLAGLMGFSRLYLYVHYPSDVLVGSILGLLIGYFVVKNQYRIINLTYKFLDKCHFTKLS</sequence>
<keyword evidence="1" id="KW-1133">Transmembrane helix</keyword>
<protein>
    <submittedName>
        <fullName evidence="3">Phosphatase PAP2 family protein</fullName>
    </submittedName>
</protein>
<dbReference type="InterPro" id="IPR000326">
    <property type="entry name" value="PAP2/HPO"/>
</dbReference>
<keyword evidence="4" id="KW-1185">Reference proteome</keyword>
<evidence type="ECO:0000256" key="1">
    <source>
        <dbReference type="SAM" id="Phobius"/>
    </source>
</evidence>
<feature type="transmembrane region" description="Helical" evidence="1">
    <location>
        <begin position="120"/>
        <end position="138"/>
    </location>
</feature>
<dbReference type="RefSeq" id="WP_187534567.1">
    <property type="nucleotide sequence ID" value="NZ_CBCSHU010000006.1"/>
</dbReference>
<accession>A0A7G9S0J2</accession>
<evidence type="ECO:0000313" key="3">
    <source>
        <dbReference type="EMBL" id="QNN61367.1"/>
    </source>
</evidence>
<dbReference type="SMART" id="SM00014">
    <property type="entry name" value="acidPPc"/>
    <property type="match status" value="1"/>
</dbReference>